<keyword evidence="2" id="KW-0812">Transmembrane</keyword>
<organism evidence="3 4">
    <name type="scientific">Aureobasidium pullulans</name>
    <name type="common">Black yeast</name>
    <name type="synonym">Pullularia pullulans</name>
    <dbReference type="NCBI Taxonomy" id="5580"/>
    <lineage>
        <taxon>Eukaryota</taxon>
        <taxon>Fungi</taxon>
        <taxon>Dikarya</taxon>
        <taxon>Ascomycota</taxon>
        <taxon>Pezizomycotina</taxon>
        <taxon>Dothideomycetes</taxon>
        <taxon>Dothideomycetidae</taxon>
        <taxon>Dothideales</taxon>
        <taxon>Saccotheciaceae</taxon>
        <taxon>Aureobasidium</taxon>
    </lineage>
</organism>
<reference evidence="3 4" key="1">
    <citation type="submission" date="2018-10" db="EMBL/GenBank/DDBJ databases">
        <title>Fifty Aureobasidium pullulans genomes reveal a recombining polyextremotolerant generalist.</title>
        <authorList>
            <person name="Gostincar C."/>
            <person name="Turk M."/>
            <person name="Zajc J."/>
            <person name="Gunde-Cimerman N."/>
        </authorList>
    </citation>
    <scope>NUCLEOTIDE SEQUENCE [LARGE SCALE GENOMIC DNA]</scope>
    <source>
        <strain evidence="3 4">EXF-11900</strain>
    </source>
</reference>
<feature type="compositionally biased region" description="Low complexity" evidence="1">
    <location>
        <begin position="411"/>
        <end position="422"/>
    </location>
</feature>
<evidence type="ECO:0000256" key="1">
    <source>
        <dbReference type="SAM" id="MobiDB-lite"/>
    </source>
</evidence>
<accession>A0A4S8S942</accession>
<evidence type="ECO:0000313" key="4">
    <source>
        <dbReference type="Proteomes" id="UP000304951"/>
    </source>
</evidence>
<proteinExistence type="predicted"/>
<name>A0A4S8S942_AURPU</name>
<keyword evidence="2" id="KW-0472">Membrane</keyword>
<dbReference type="EMBL" id="QZAF01000474">
    <property type="protein sequence ID" value="THV66844.1"/>
    <property type="molecule type" value="Genomic_DNA"/>
</dbReference>
<sequence>MHPAKMVCPGLGVTRASLAVILVPSLVVPIVVANLIGLGIWRVHKRHKRQRAAAREITAEPAAGGLIAGAGGAATGEAVITAISPSGDSTSTVVSAGQSAAVPANPSVTIVGSTRAGTKTALKKIRKSDGSDMMTSEITGQHITINGADPEFTYVTRDGSPFTVWHVCIICQQPRSARYHSEHPIDANFAASPPQSICRRCASKSSSLPLQLTLPSPIPAPSVSVLSVPVQPVSAPSSPTPEPTPRIIPFRHVKPFAPELQHVDLPPPPTSTVEPKIASIPTIEIMPPRGPSYEEYLFIKRENDRRWSQSSTRDYPAPLRDYHSASPNDHQSSVRDYPASAREYLPPTTDYPAPFRDYPPPVRDRPAPTREYQAPARDYPLPARDRPAPLTNVKPAKRRVSFSRDDEVATLPPSLSSDQDDQSMQGLSRMRLKPPNLSGMYRPQDDYEYEKQRTRTYIDPTDRPYVPEPKWAPLSESPARELPLVEESHAHGPYRAENSPTPSMEVHVDNYDFVVDKEYAMRKPAPPGRHDVPPPRHEAPPTRQKAPDPAKQNDREWTRYVTVKEYRDEKGPYVEVEEKYVFDDER</sequence>
<feature type="compositionally biased region" description="Basic and acidic residues" evidence="1">
    <location>
        <begin position="528"/>
        <end position="557"/>
    </location>
</feature>
<feature type="transmembrane region" description="Helical" evidence="2">
    <location>
        <begin position="20"/>
        <end position="41"/>
    </location>
</feature>
<feature type="region of interest" description="Disordered" evidence="1">
    <location>
        <begin position="519"/>
        <end position="557"/>
    </location>
</feature>
<dbReference type="AlphaFoldDB" id="A0A4S8S942"/>
<dbReference type="Proteomes" id="UP000304951">
    <property type="component" value="Unassembled WGS sequence"/>
</dbReference>
<keyword evidence="2" id="KW-1133">Transmembrane helix</keyword>
<feature type="region of interest" description="Disordered" evidence="1">
    <location>
        <begin position="459"/>
        <end position="478"/>
    </location>
</feature>
<feature type="region of interest" description="Disordered" evidence="1">
    <location>
        <begin position="304"/>
        <end position="422"/>
    </location>
</feature>
<gene>
    <name evidence="3" type="ORF">D6D28_07994</name>
</gene>
<evidence type="ECO:0000313" key="3">
    <source>
        <dbReference type="EMBL" id="THV66844.1"/>
    </source>
</evidence>
<protein>
    <submittedName>
        <fullName evidence="3">Uncharacterized protein</fullName>
    </submittedName>
</protein>
<comment type="caution">
    <text evidence="3">The sequence shown here is derived from an EMBL/GenBank/DDBJ whole genome shotgun (WGS) entry which is preliminary data.</text>
</comment>
<evidence type="ECO:0000256" key="2">
    <source>
        <dbReference type="SAM" id="Phobius"/>
    </source>
</evidence>